<feature type="transmembrane region" description="Helical" evidence="6">
    <location>
        <begin position="170"/>
        <end position="191"/>
    </location>
</feature>
<dbReference type="InterPro" id="IPR017039">
    <property type="entry name" value="Virul_fac_BrkB"/>
</dbReference>
<dbReference type="NCBIfam" id="TIGR00765">
    <property type="entry name" value="yihY_not_rbn"/>
    <property type="match status" value="1"/>
</dbReference>
<dbReference type="EMBL" id="CP008876">
    <property type="protein sequence ID" value="AIF65823.1"/>
    <property type="molecule type" value="Genomic_DNA"/>
</dbReference>
<accession>A0A075LN57</accession>
<keyword evidence="5 6" id="KW-0472">Membrane</keyword>
<protein>
    <submittedName>
        <fullName evidence="8">Membrane protein</fullName>
    </submittedName>
    <submittedName>
        <fullName evidence="7">Ribonuclease</fullName>
    </submittedName>
</protein>
<evidence type="ECO:0000256" key="3">
    <source>
        <dbReference type="ARBA" id="ARBA00022692"/>
    </source>
</evidence>
<keyword evidence="4 6" id="KW-1133">Transmembrane helix</keyword>
<evidence type="ECO:0000313" key="8">
    <source>
        <dbReference type="EMBL" id="SEO12821.1"/>
    </source>
</evidence>
<organism evidence="7 9">
    <name type="scientific">Terribacillus saccharophilus</name>
    <dbReference type="NCBI Taxonomy" id="361277"/>
    <lineage>
        <taxon>Bacteria</taxon>
        <taxon>Bacillati</taxon>
        <taxon>Bacillota</taxon>
        <taxon>Bacilli</taxon>
        <taxon>Bacillales</taxon>
        <taxon>Bacillaceae</taxon>
        <taxon>Terribacillus</taxon>
    </lineage>
</organism>
<dbReference type="PIRSF" id="PIRSF035875">
    <property type="entry name" value="RNase_BN"/>
    <property type="match status" value="1"/>
</dbReference>
<dbReference type="Proteomes" id="UP000199735">
    <property type="component" value="Unassembled WGS sequence"/>
</dbReference>
<evidence type="ECO:0000256" key="5">
    <source>
        <dbReference type="ARBA" id="ARBA00023136"/>
    </source>
</evidence>
<evidence type="ECO:0000256" key="4">
    <source>
        <dbReference type="ARBA" id="ARBA00022989"/>
    </source>
</evidence>
<evidence type="ECO:0000313" key="10">
    <source>
        <dbReference type="Proteomes" id="UP000199735"/>
    </source>
</evidence>
<gene>
    <name evidence="7" type="ORF">GZ22_03620</name>
    <name evidence="8" type="ORF">SAMN04489762_3547</name>
</gene>
<dbReference type="OrthoDB" id="9775903at2"/>
<dbReference type="Pfam" id="PF03631">
    <property type="entry name" value="Virul_fac_BrkB"/>
    <property type="match status" value="1"/>
</dbReference>
<feature type="transmembrane region" description="Helical" evidence="6">
    <location>
        <begin position="203"/>
        <end position="223"/>
    </location>
</feature>
<dbReference type="GeneID" id="34221933"/>
<dbReference type="Proteomes" id="UP000027980">
    <property type="component" value="Chromosome"/>
</dbReference>
<keyword evidence="2" id="KW-1003">Cell membrane</keyword>
<evidence type="ECO:0000313" key="7">
    <source>
        <dbReference type="EMBL" id="AIF65823.1"/>
    </source>
</evidence>
<proteinExistence type="predicted"/>
<dbReference type="HOGENOM" id="CLU_045539_4_3_9"/>
<comment type="subcellular location">
    <subcellularLocation>
        <location evidence="1">Cell membrane</location>
        <topology evidence="1">Multi-pass membrane protein</topology>
    </subcellularLocation>
</comment>
<reference evidence="7 9" key="1">
    <citation type="submission" date="2014-07" db="EMBL/GenBank/DDBJ databases">
        <title>Complete genome sequence of a moderately halophilic bacterium Terribacillus aidingensis MP602, isolated from Cryptomeria fortunei in Tianmu mountain in China.</title>
        <authorList>
            <person name="Wang Y."/>
            <person name="Lu P."/>
            <person name="Zhang L."/>
        </authorList>
    </citation>
    <scope>NUCLEOTIDE SEQUENCE [LARGE SCALE GENOMIC DNA]</scope>
    <source>
        <strain evidence="7 9">MP602</strain>
    </source>
</reference>
<dbReference type="RefSeq" id="WP_038558693.1">
    <property type="nucleotide sequence ID" value="NZ_CP008876.1"/>
</dbReference>
<feature type="transmembrane region" description="Helical" evidence="6">
    <location>
        <begin position="235"/>
        <end position="257"/>
    </location>
</feature>
<dbReference type="PANTHER" id="PTHR30213:SF0">
    <property type="entry name" value="UPF0761 MEMBRANE PROTEIN YIHY"/>
    <property type="match status" value="1"/>
</dbReference>
<dbReference type="GO" id="GO:0005886">
    <property type="term" value="C:plasma membrane"/>
    <property type="evidence" value="ECO:0007669"/>
    <property type="project" value="UniProtKB-SubCell"/>
</dbReference>
<dbReference type="EMBL" id="FOCD01000007">
    <property type="protein sequence ID" value="SEO12821.1"/>
    <property type="molecule type" value="Genomic_DNA"/>
</dbReference>
<accession>A0AAX2EK39</accession>
<sequence length="273" mass="29688">MGSFLKQLGQRIGNDEVTGLSAQLAYFLLLSLFPFIIFLVSLIAFLPISQQDIMSTLSTFAPESTMDLLEENITGLVNERNGGLLSIGILATLWSASNGVNAIIRALNKAYDVNEDRSFIVARGVAVVLTIAMVLVIAVAFLLPIFGKSIGIYIFSFFGLDDGFLTVWGALRWVISFVIFFIVLLALYVLAPSKKISIKESMVGAAFAAIGWMIASLLFSFYVDNFGNYSATYGSLGAVIVLMIWFYLSGIIIITGGEINAMLDERKKNKAAA</sequence>
<dbReference type="AlphaFoldDB" id="A0A075LN57"/>
<evidence type="ECO:0000256" key="6">
    <source>
        <dbReference type="SAM" id="Phobius"/>
    </source>
</evidence>
<evidence type="ECO:0000256" key="1">
    <source>
        <dbReference type="ARBA" id="ARBA00004651"/>
    </source>
</evidence>
<evidence type="ECO:0000256" key="2">
    <source>
        <dbReference type="ARBA" id="ARBA00022475"/>
    </source>
</evidence>
<dbReference type="PANTHER" id="PTHR30213">
    <property type="entry name" value="INNER MEMBRANE PROTEIN YHJD"/>
    <property type="match status" value="1"/>
</dbReference>
<reference evidence="8 10" key="2">
    <citation type="submission" date="2016-10" db="EMBL/GenBank/DDBJ databases">
        <authorList>
            <person name="Varghese N."/>
            <person name="Submissions S."/>
        </authorList>
    </citation>
    <scope>NUCLEOTIDE SEQUENCE [LARGE SCALE GENOMIC DNA]</scope>
    <source>
        <strain evidence="8 10">DSM 21619</strain>
    </source>
</reference>
<feature type="transmembrane region" description="Helical" evidence="6">
    <location>
        <begin position="24"/>
        <end position="48"/>
    </location>
</feature>
<dbReference type="KEGG" id="tap:GZ22_03620"/>
<evidence type="ECO:0000313" key="9">
    <source>
        <dbReference type="Proteomes" id="UP000027980"/>
    </source>
</evidence>
<keyword evidence="3 6" id="KW-0812">Transmembrane</keyword>
<feature type="transmembrane region" description="Helical" evidence="6">
    <location>
        <begin position="125"/>
        <end position="158"/>
    </location>
</feature>
<name>A0A075LN57_9BACI</name>